<dbReference type="HOGENOM" id="CLU_896619_0_0_6"/>
<organism evidence="1 2">
    <name type="scientific">Glaciecola nitratireducens (strain JCM 12485 / KCTC 12276 / FR1064)</name>
    <dbReference type="NCBI Taxonomy" id="1085623"/>
    <lineage>
        <taxon>Bacteria</taxon>
        <taxon>Pseudomonadati</taxon>
        <taxon>Pseudomonadota</taxon>
        <taxon>Gammaproteobacteria</taxon>
        <taxon>Alteromonadales</taxon>
        <taxon>Alteromonadaceae</taxon>
        <taxon>Brumicola</taxon>
    </lineage>
</organism>
<keyword evidence="2" id="KW-1185">Reference proteome</keyword>
<proteinExistence type="predicted"/>
<reference evidence="1 2" key="1">
    <citation type="journal article" date="2011" name="J. Bacteriol.">
        <title>Complete genome sequence of seawater bacterium Glaciecola nitratireducens FR1064T.</title>
        <authorList>
            <person name="Bian F."/>
            <person name="Qin Q.L."/>
            <person name="Xie B.B."/>
            <person name="Shu Y.L."/>
            <person name="Zhang X.Y."/>
            <person name="Yu Y."/>
            <person name="Chen B."/>
            <person name="Chen X.L."/>
            <person name="Zhou B.C."/>
            <person name="Zhang Y.Z."/>
        </authorList>
    </citation>
    <scope>NUCLEOTIDE SEQUENCE [LARGE SCALE GENOMIC DNA]</scope>
    <source>
        <strain evidence="2">JCM 12485 / KCTC 12276 / FR1064</strain>
    </source>
</reference>
<name>G4QIK5_GLANF</name>
<dbReference type="EMBL" id="CP003060">
    <property type="protein sequence ID" value="AEP31160.1"/>
    <property type="molecule type" value="Genomic_DNA"/>
</dbReference>
<dbReference type="eggNOG" id="ENOG502ZN2J">
    <property type="taxonomic scope" value="Bacteria"/>
</dbReference>
<dbReference type="STRING" id="1085623.GNIT_3065"/>
<accession>G4QIK5</accession>
<evidence type="ECO:0000313" key="2">
    <source>
        <dbReference type="Proteomes" id="UP000009282"/>
    </source>
</evidence>
<evidence type="ECO:0000313" key="1">
    <source>
        <dbReference type="EMBL" id="AEP31160.1"/>
    </source>
</evidence>
<dbReference type="AlphaFoldDB" id="G4QIK5"/>
<sequence>MSQLHIDIARNSTDDFNLFHDKSRWHWLRGNPFEGPIALGFQLGCFIEYQCRLLAMNSTSEIDTDQFRFSAYEFSFANCVRPDDEVTLSVKPGKWSSGEGPSTYSRRLILKANKKPAIVGFKRDGNQMTLPLPSNLPPMHMLNNLPDRELVPGTKYFLKRKYMIVGNAKNFLASAGAEQSLFIDEFADKVDFPEMYPLGLISSALLERALFEDIDLISHPMIYASQKLCIDKQQLEELRSNDAINILVGPDISEDANEFGPESSSKKRVTQECVAYANEDTPLFIAKLSLIPLNSLINKSSDELE</sequence>
<dbReference type="Proteomes" id="UP000009282">
    <property type="component" value="Chromosome"/>
</dbReference>
<protein>
    <submittedName>
        <fullName evidence="1">Uncharacterized protein</fullName>
    </submittedName>
</protein>
<gene>
    <name evidence="1" type="ordered locus">GNIT_3065</name>
</gene>
<dbReference type="KEGG" id="gni:GNIT_3065"/>